<dbReference type="OrthoDB" id="9782820at2"/>
<name>A0A2U3BBB9_9VIBR</name>
<evidence type="ECO:0000256" key="2">
    <source>
        <dbReference type="HAMAP-Rule" id="MF_00055"/>
    </source>
</evidence>
<evidence type="ECO:0000256" key="1">
    <source>
        <dbReference type="ARBA" id="ARBA00006315"/>
    </source>
</evidence>
<reference evidence="3 4" key="1">
    <citation type="submission" date="2018-05" db="EMBL/GenBank/DDBJ databases">
        <title>Vibrio limimaris sp. nov., isolated from marine sediment.</title>
        <authorList>
            <person name="Li C.-M."/>
        </authorList>
    </citation>
    <scope>NUCLEOTIDE SEQUENCE [LARGE SCALE GENOMIC DNA]</scope>
    <source>
        <strain evidence="3 4">E4404</strain>
    </source>
</reference>
<keyword evidence="4" id="KW-1185">Reference proteome</keyword>
<dbReference type="NCBIfam" id="TIGR04336">
    <property type="entry name" value="AmmeMemoSam_B"/>
    <property type="match status" value="1"/>
</dbReference>
<comment type="similarity">
    <text evidence="1 2">Belongs to the MEMO1 family.</text>
</comment>
<dbReference type="RefSeq" id="WP_109319328.1">
    <property type="nucleotide sequence ID" value="NZ_QFWT01000003.1"/>
</dbReference>
<dbReference type="InterPro" id="IPR002737">
    <property type="entry name" value="MEMO1_fam"/>
</dbReference>
<dbReference type="PANTHER" id="PTHR11060">
    <property type="entry name" value="PROTEIN MEMO1"/>
    <property type="match status" value="1"/>
</dbReference>
<protein>
    <recommendedName>
        <fullName evidence="2">MEMO1 family protein DI392_07735</fullName>
    </recommendedName>
</protein>
<evidence type="ECO:0000313" key="3">
    <source>
        <dbReference type="EMBL" id="PWI34077.1"/>
    </source>
</evidence>
<dbReference type="Gene3D" id="3.40.830.10">
    <property type="entry name" value="LigB-like"/>
    <property type="match status" value="1"/>
</dbReference>
<comment type="caution">
    <text evidence="3">The sequence shown here is derived from an EMBL/GenBank/DDBJ whole genome shotgun (WGS) entry which is preliminary data.</text>
</comment>
<dbReference type="EMBL" id="QFWT01000003">
    <property type="protein sequence ID" value="PWI34077.1"/>
    <property type="molecule type" value="Genomic_DNA"/>
</dbReference>
<gene>
    <name evidence="3" type="primary">amrB</name>
    <name evidence="3" type="ORF">DI392_07735</name>
</gene>
<dbReference type="CDD" id="cd07361">
    <property type="entry name" value="MEMO_like"/>
    <property type="match status" value="1"/>
</dbReference>
<dbReference type="Proteomes" id="UP000245362">
    <property type="component" value="Unassembled WGS sequence"/>
</dbReference>
<dbReference type="Pfam" id="PF01875">
    <property type="entry name" value="Memo"/>
    <property type="match status" value="1"/>
</dbReference>
<accession>A0A2U3BBB9</accession>
<evidence type="ECO:0000313" key="4">
    <source>
        <dbReference type="Proteomes" id="UP000245362"/>
    </source>
</evidence>
<dbReference type="PANTHER" id="PTHR11060:SF0">
    <property type="entry name" value="PROTEIN MEMO1"/>
    <property type="match status" value="1"/>
</dbReference>
<dbReference type="HAMAP" id="MF_00055">
    <property type="entry name" value="MEMO1"/>
    <property type="match status" value="1"/>
</dbReference>
<proteinExistence type="inferred from homology"/>
<sequence>MNIRTPAVAGQFYERSPEVLHHQLDKWLGACPKFESPLRAIIVPHAGYIYSGKIAAEAYSYVKLQSEHFHRVILIGPSHHFYFEGCAIPKAEIYNTPLGDVPIDKEAVRELARHPCVQVTDQPHAPEHCLEVQIPFLQSTLDEFQLLPILTSHISPQELAMLIDPLWDESTLLVISSDLSHFHSYSEAMAIDQNSCLKIEDFQPDLAPEEACGCTGINALLQLADKHGYQLERLHLANSGDTSGNKDKVVGYVSYLISAV</sequence>
<organism evidence="3 4">
    <name type="scientific">Vibrio albus</name>
    <dbReference type="NCBI Taxonomy" id="2200953"/>
    <lineage>
        <taxon>Bacteria</taxon>
        <taxon>Pseudomonadati</taxon>
        <taxon>Pseudomonadota</taxon>
        <taxon>Gammaproteobacteria</taxon>
        <taxon>Vibrionales</taxon>
        <taxon>Vibrionaceae</taxon>
        <taxon>Vibrio</taxon>
    </lineage>
</organism>
<dbReference type="AlphaFoldDB" id="A0A2U3BBB9"/>